<dbReference type="AlphaFoldDB" id="A0A1Y2C1K3"/>
<keyword evidence="2" id="KW-1185">Reference proteome</keyword>
<reference evidence="1 2" key="1">
    <citation type="submission" date="2016-07" db="EMBL/GenBank/DDBJ databases">
        <title>Pervasive Adenine N6-methylation of Active Genes in Fungi.</title>
        <authorList>
            <consortium name="DOE Joint Genome Institute"/>
            <person name="Mondo S.J."/>
            <person name="Dannebaum R.O."/>
            <person name="Kuo R.C."/>
            <person name="Labutti K."/>
            <person name="Haridas S."/>
            <person name="Kuo A."/>
            <person name="Salamov A."/>
            <person name="Ahrendt S.R."/>
            <person name="Lipzen A."/>
            <person name="Sullivan W."/>
            <person name="Andreopoulos W.B."/>
            <person name="Clum A."/>
            <person name="Lindquist E."/>
            <person name="Daum C."/>
            <person name="Ramamoorthy G.K."/>
            <person name="Gryganskyi A."/>
            <person name="Culley D."/>
            <person name="Magnuson J.K."/>
            <person name="James T.Y."/>
            <person name="O'Malley M.A."/>
            <person name="Stajich J.E."/>
            <person name="Spatafora J.W."/>
            <person name="Visel A."/>
            <person name="Grigoriev I.V."/>
        </authorList>
    </citation>
    <scope>NUCLEOTIDE SEQUENCE [LARGE SCALE GENOMIC DNA]</scope>
    <source>
        <strain evidence="1 2">JEL800</strain>
    </source>
</reference>
<gene>
    <name evidence="1" type="ORF">BCR33DRAFT_787407</name>
</gene>
<dbReference type="Proteomes" id="UP000193642">
    <property type="component" value="Unassembled WGS sequence"/>
</dbReference>
<sequence length="546" mass="61327">MPLKQIRAFSVQDSETSRKGVLKINQRINNATEEDRERAEIEAAVLNGEQPIPETYTKEQLIKVQKTLLDKFYDCANVLKNAGVNVYAATMIDNQIDAIRYAIHAYSIYNSTEFSQKVAAANKKSEKELIDACLRKIANVWERDVKLLLPDSPPKMPQGKFPYSKWGSTQYPFKFLNWPTDIKFHSPTNFGKHQCERFLKADLKIVRLQSSVNVVASIVTEVNRETPESSGSLSNGGSLSAELASAALAVDRESREILNESIGPINSDAATRTLEESGDIISNVLATSQTSDDEVTFMNSVDINKNEAVLVEVEEEEGQTGPVYVPALVEGVDVSTKLFSFQSIPNNPHLLPVLRERLLTRRDKRWVDVQIASEALKHYSCDVLSEPLPSSLSPDLLDHVQLKLQSILDGGKETNLMKEFFQKSKKGNWRKFNLARLAGYKTHRNDILPVGVELVLSKGQLISFREHWMTRLKFPTKFQKPGLKDAFLDQVLIPDALQYLNEARLVASENNTRQCGTNITAAQNTGYEDVNSLDLCWIFIVSANYQ</sequence>
<dbReference type="EMBL" id="MCGO01000034">
    <property type="protein sequence ID" value="ORY40757.1"/>
    <property type="molecule type" value="Genomic_DNA"/>
</dbReference>
<evidence type="ECO:0000313" key="1">
    <source>
        <dbReference type="EMBL" id="ORY40757.1"/>
    </source>
</evidence>
<organism evidence="1 2">
    <name type="scientific">Rhizoclosmatium globosum</name>
    <dbReference type="NCBI Taxonomy" id="329046"/>
    <lineage>
        <taxon>Eukaryota</taxon>
        <taxon>Fungi</taxon>
        <taxon>Fungi incertae sedis</taxon>
        <taxon>Chytridiomycota</taxon>
        <taxon>Chytridiomycota incertae sedis</taxon>
        <taxon>Chytridiomycetes</taxon>
        <taxon>Chytridiales</taxon>
        <taxon>Chytriomycetaceae</taxon>
        <taxon>Rhizoclosmatium</taxon>
    </lineage>
</organism>
<name>A0A1Y2C1K3_9FUNG</name>
<comment type="caution">
    <text evidence="1">The sequence shown here is derived from an EMBL/GenBank/DDBJ whole genome shotgun (WGS) entry which is preliminary data.</text>
</comment>
<evidence type="ECO:0000313" key="2">
    <source>
        <dbReference type="Proteomes" id="UP000193642"/>
    </source>
</evidence>
<accession>A0A1Y2C1K3</accession>
<protein>
    <submittedName>
        <fullName evidence="1">Uncharacterized protein</fullName>
    </submittedName>
</protein>
<dbReference type="OrthoDB" id="10310532at2759"/>
<proteinExistence type="predicted"/>